<dbReference type="Proteomes" id="UP001165079">
    <property type="component" value="Unassembled WGS sequence"/>
</dbReference>
<comment type="caution">
    <text evidence="1">The sequence shown here is derived from an EMBL/GenBank/DDBJ whole genome shotgun (WGS) entry which is preliminary data.</text>
</comment>
<dbReference type="PANTHER" id="PTHR37950:SF1">
    <property type="entry name" value="4-HYDROXYPHENYLACETATE CATABOLISM PROTEIN"/>
    <property type="match status" value="1"/>
</dbReference>
<dbReference type="PANTHER" id="PTHR37950">
    <property type="entry name" value="4-HYDROXYPHENYLACETATE CATABOLISM PROTEIN"/>
    <property type="match status" value="1"/>
</dbReference>
<accession>A0A9W6SMJ1</accession>
<keyword evidence="2" id="KW-1185">Reference proteome</keyword>
<evidence type="ECO:0000313" key="2">
    <source>
        <dbReference type="Proteomes" id="UP001165079"/>
    </source>
</evidence>
<dbReference type="AlphaFoldDB" id="A0A9W6SMJ1"/>
<gene>
    <name evidence="1" type="ORF">Afil01_21280</name>
</gene>
<protein>
    <recommendedName>
        <fullName evidence="3">5-carboxymethyl-2-hydroxymuconate isomerase</fullName>
    </recommendedName>
</protein>
<evidence type="ECO:0000313" key="1">
    <source>
        <dbReference type="EMBL" id="GLZ77321.1"/>
    </source>
</evidence>
<reference evidence="1" key="1">
    <citation type="submission" date="2023-03" db="EMBL/GenBank/DDBJ databases">
        <title>Actinorhabdospora filicis NBRC 111898.</title>
        <authorList>
            <person name="Ichikawa N."/>
            <person name="Sato H."/>
            <person name="Tonouchi N."/>
        </authorList>
    </citation>
    <scope>NUCLEOTIDE SEQUENCE</scope>
    <source>
        <strain evidence="1">NBRC 111898</strain>
    </source>
</reference>
<proteinExistence type="predicted"/>
<dbReference type="InterPro" id="IPR004220">
    <property type="entry name" value="5-COMe_2-OHmuconate_Isoase"/>
</dbReference>
<organism evidence="1 2">
    <name type="scientific">Actinorhabdospora filicis</name>
    <dbReference type="NCBI Taxonomy" id="1785913"/>
    <lineage>
        <taxon>Bacteria</taxon>
        <taxon>Bacillati</taxon>
        <taxon>Actinomycetota</taxon>
        <taxon>Actinomycetes</taxon>
        <taxon>Micromonosporales</taxon>
        <taxon>Micromonosporaceae</taxon>
        <taxon>Actinorhabdospora</taxon>
    </lineage>
</organism>
<dbReference type="RefSeq" id="WP_285662444.1">
    <property type="nucleotide sequence ID" value="NZ_BSTX01000001.1"/>
</dbReference>
<dbReference type="InterPro" id="IPR014347">
    <property type="entry name" value="Tautomerase/MIF_sf"/>
</dbReference>
<dbReference type="Pfam" id="PF02962">
    <property type="entry name" value="CHMI"/>
    <property type="match status" value="1"/>
</dbReference>
<evidence type="ECO:0008006" key="3">
    <source>
        <dbReference type="Google" id="ProtNLM"/>
    </source>
</evidence>
<sequence>MPQIVVSYSADLEAHLDRAGFARKLHESASPMINAKLQDFKTRFLPIGEYVIGTGEESDRLLHVDFGLLDGRTEEIRERVGELVLELLRESLAEDAPPPVHITVEVREMHRGSFRKHITG</sequence>
<name>A0A9W6SMJ1_9ACTN</name>
<dbReference type="GO" id="GO:0008704">
    <property type="term" value="F:5-carboxymethyl-2-hydroxymuconate delta-isomerase activity"/>
    <property type="evidence" value="ECO:0007669"/>
    <property type="project" value="InterPro"/>
</dbReference>
<dbReference type="SUPFAM" id="SSF55331">
    <property type="entry name" value="Tautomerase/MIF"/>
    <property type="match status" value="1"/>
</dbReference>
<dbReference type="EMBL" id="BSTX01000001">
    <property type="protein sequence ID" value="GLZ77321.1"/>
    <property type="molecule type" value="Genomic_DNA"/>
</dbReference>
<dbReference type="Gene3D" id="3.30.429.10">
    <property type="entry name" value="Macrophage Migration Inhibitory Factor"/>
    <property type="match status" value="1"/>
</dbReference>